<reference evidence="1" key="2">
    <citation type="journal article" date="2015" name="Data Brief">
        <title>Shoot transcriptome of the giant reed, Arundo donax.</title>
        <authorList>
            <person name="Barrero R.A."/>
            <person name="Guerrero F.D."/>
            <person name="Moolhuijzen P."/>
            <person name="Goolsby J.A."/>
            <person name="Tidwell J."/>
            <person name="Bellgard S.E."/>
            <person name="Bellgard M.I."/>
        </authorList>
    </citation>
    <scope>NUCLEOTIDE SEQUENCE</scope>
    <source>
        <tissue evidence="1">Shoot tissue taken approximately 20 cm above the soil surface</tissue>
    </source>
</reference>
<proteinExistence type="predicted"/>
<sequence>MESACVEKQLATEIQIGRKQKQ</sequence>
<dbReference type="EMBL" id="GBRH01267950">
    <property type="protein sequence ID" value="JAD29945.1"/>
    <property type="molecule type" value="Transcribed_RNA"/>
</dbReference>
<reference evidence="1" key="1">
    <citation type="submission" date="2014-09" db="EMBL/GenBank/DDBJ databases">
        <authorList>
            <person name="Magalhaes I.L.F."/>
            <person name="Oliveira U."/>
            <person name="Santos F.R."/>
            <person name="Vidigal T.H.D.A."/>
            <person name="Brescovit A.D."/>
            <person name="Santos A.J."/>
        </authorList>
    </citation>
    <scope>NUCLEOTIDE SEQUENCE</scope>
    <source>
        <tissue evidence="1">Shoot tissue taken approximately 20 cm above the soil surface</tissue>
    </source>
</reference>
<name>A0A0A8YZM1_ARUDO</name>
<organism evidence="1">
    <name type="scientific">Arundo donax</name>
    <name type="common">Giant reed</name>
    <name type="synonym">Donax arundinaceus</name>
    <dbReference type="NCBI Taxonomy" id="35708"/>
    <lineage>
        <taxon>Eukaryota</taxon>
        <taxon>Viridiplantae</taxon>
        <taxon>Streptophyta</taxon>
        <taxon>Embryophyta</taxon>
        <taxon>Tracheophyta</taxon>
        <taxon>Spermatophyta</taxon>
        <taxon>Magnoliopsida</taxon>
        <taxon>Liliopsida</taxon>
        <taxon>Poales</taxon>
        <taxon>Poaceae</taxon>
        <taxon>PACMAD clade</taxon>
        <taxon>Arundinoideae</taxon>
        <taxon>Arundineae</taxon>
        <taxon>Arundo</taxon>
    </lineage>
</organism>
<dbReference type="AlphaFoldDB" id="A0A0A8YZM1"/>
<protein>
    <submittedName>
        <fullName evidence="1">Uncharacterized protein</fullName>
    </submittedName>
</protein>
<evidence type="ECO:0000313" key="1">
    <source>
        <dbReference type="EMBL" id="JAD29945.1"/>
    </source>
</evidence>
<accession>A0A0A8YZM1</accession>